<dbReference type="EMBL" id="JANBVN010000070">
    <property type="protein sequence ID" value="KAJ9150545.1"/>
    <property type="molecule type" value="Genomic_DNA"/>
</dbReference>
<dbReference type="Proteomes" id="UP001174691">
    <property type="component" value="Unassembled WGS sequence"/>
</dbReference>
<comment type="caution">
    <text evidence="2">The sequence shown here is derived from an EMBL/GenBank/DDBJ whole genome shotgun (WGS) entry which is preliminary data.</text>
</comment>
<evidence type="ECO:0000313" key="3">
    <source>
        <dbReference type="Proteomes" id="UP001174691"/>
    </source>
</evidence>
<reference evidence="2" key="1">
    <citation type="submission" date="2022-07" db="EMBL/GenBank/DDBJ databases">
        <title>Fungi with potential for degradation of polypropylene.</title>
        <authorList>
            <person name="Gostincar C."/>
        </authorList>
    </citation>
    <scope>NUCLEOTIDE SEQUENCE</scope>
    <source>
        <strain evidence="2">EXF-13287</strain>
    </source>
</reference>
<feature type="compositionally biased region" description="Polar residues" evidence="1">
    <location>
        <begin position="129"/>
        <end position="138"/>
    </location>
</feature>
<sequence>MSDPVVVRSVEDVLDIQSVLAFAYFGREFVALLRRRLCTDRADEHTADTPHGGENMVVPSIHASVAVDEEFIDAAQVALGYCQELLRLGLAGMRTESVEYVIGVLRRTIEQAGKSLFSSSGETEEEYNATCTPLQPTSAHRRARQHTAAQRGPSKYHRLGSGQAPTSSSPRCLPPRDSSGQPPLLAGPLGDLPPPSPYTTQPLPLDGAPALAGQSVQTVQRFHNQMGYAGAGWVNATPSNWETA</sequence>
<organism evidence="2 3">
    <name type="scientific">Coniochaeta hoffmannii</name>
    <dbReference type="NCBI Taxonomy" id="91930"/>
    <lineage>
        <taxon>Eukaryota</taxon>
        <taxon>Fungi</taxon>
        <taxon>Dikarya</taxon>
        <taxon>Ascomycota</taxon>
        <taxon>Pezizomycotina</taxon>
        <taxon>Sordariomycetes</taxon>
        <taxon>Sordariomycetidae</taxon>
        <taxon>Coniochaetales</taxon>
        <taxon>Coniochaetaceae</taxon>
        <taxon>Coniochaeta</taxon>
    </lineage>
</organism>
<evidence type="ECO:0000313" key="2">
    <source>
        <dbReference type="EMBL" id="KAJ9150545.1"/>
    </source>
</evidence>
<name>A0AA38S714_9PEZI</name>
<protein>
    <submittedName>
        <fullName evidence="2">Uncharacterized protein</fullName>
    </submittedName>
</protein>
<keyword evidence="3" id="KW-1185">Reference proteome</keyword>
<accession>A0AA38S714</accession>
<feature type="compositionally biased region" description="Low complexity" evidence="1">
    <location>
        <begin position="178"/>
        <end position="190"/>
    </location>
</feature>
<evidence type="ECO:0000256" key="1">
    <source>
        <dbReference type="SAM" id="MobiDB-lite"/>
    </source>
</evidence>
<proteinExistence type="predicted"/>
<gene>
    <name evidence="2" type="ORF">NKR19_g5262</name>
</gene>
<feature type="region of interest" description="Disordered" evidence="1">
    <location>
        <begin position="117"/>
        <end position="209"/>
    </location>
</feature>
<dbReference type="AlphaFoldDB" id="A0AA38S714"/>